<name>A0ABV8BQA3_9PSEU</name>
<dbReference type="Pfam" id="PF13672">
    <property type="entry name" value="PP2C_2"/>
    <property type="match status" value="1"/>
</dbReference>
<dbReference type="InterPro" id="IPR036457">
    <property type="entry name" value="PPM-type-like_dom_sf"/>
</dbReference>
<evidence type="ECO:0000313" key="2">
    <source>
        <dbReference type="EMBL" id="MFC3892100.1"/>
    </source>
</evidence>
<dbReference type="SUPFAM" id="SSF81606">
    <property type="entry name" value="PP2C-like"/>
    <property type="match status" value="1"/>
</dbReference>
<sequence>MTFHGALLPAGLGRGQDRWSATDNIAVVLDGASSFTPSVADAGAYVDMLLSSLMVNVSINGIDLREALSKSILQCARGLAVPPIGGPSSTVLIARQGAETFEILVLGDSTAIVGTVDGSEVRLTDDRLGAIGTEIRERYRHRLRGGAGYDYVHAEMLRELQEVEKSRRNKPSGYWIAEADPYAAVHAIVHSFRLEQASWCVLATDGAQRGMDHLGIAWAEVAEMSSGELGDLLARLHDWEERADPSGVRLPRSKRHDDKTVVVWRPGR</sequence>
<organism evidence="2 3">
    <name type="scientific">Lentzea rhizosphaerae</name>
    <dbReference type="NCBI Taxonomy" id="2041025"/>
    <lineage>
        <taxon>Bacteria</taxon>
        <taxon>Bacillati</taxon>
        <taxon>Actinomycetota</taxon>
        <taxon>Actinomycetes</taxon>
        <taxon>Pseudonocardiales</taxon>
        <taxon>Pseudonocardiaceae</taxon>
        <taxon>Lentzea</taxon>
    </lineage>
</organism>
<dbReference type="InterPro" id="IPR001932">
    <property type="entry name" value="PPM-type_phosphatase-like_dom"/>
</dbReference>
<reference evidence="3" key="1">
    <citation type="journal article" date="2019" name="Int. J. Syst. Evol. Microbiol.">
        <title>The Global Catalogue of Microorganisms (GCM) 10K type strain sequencing project: providing services to taxonomists for standard genome sequencing and annotation.</title>
        <authorList>
            <consortium name="The Broad Institute Genomics Platform"/>
            <consortium name="The Broad Institute Genome Sequencing Center for Infectious Disease"/>
            <person name="Wu L."/>
            <person name="Ma J."/>
        </authorList>
    </citation>
    <scope>NUCLEOTIDE SEQUENCE [LARGE SCALE GENOMIC DNA]</scope>
    <source>
        <strain evidence="3">CGMCC 4.7405</strain>
    </source>
</reference>
<evidence type="ECO:0000259" key="1">
    <source>
        <dbReference type="Pfam" id="PF13672"/>
    </source>
</evidence>
<gene>
    <name evidence="2" type="ORF">ACFOWZ_11495</name>
</gene>
<keyword evidence="3" id="KW-1185">Reference proteome</keyword>
<evidence type="ECO:0000313" key="3">
    <source>
        <dbReference type="Proteomes" id="UP001595690"/>
    </source>
</evidence>
<protein>
    <recommendedName>
        <fullName evidence="1">PPM-type phosphatase domain-containing protein</fullName>
    </recommendedName>
</protein>
<comment type="caution">
    <text evidence="2">The sequence shown here is derived from an EMBL/GenBank/DDBJ whole genome shotgun (WGS) entry which is preliminary data.</text>
</comment>
<feature type="domain" description="PPM-type phosphatase" evidence="1">
    <location>
        <begin position="19"/>
        <end position="210"/>
    </location>
</feature>
<dbReference type="RefSeq" id="WP_382371822.1">
    <property type="nucleotide sequence ID" value="NZ_JBHRZI010000011.1"/>
</dbReference>
<accession>A0ABV8BQA3</accession>
<dbReference type="Gene3D" id="3.60.40.10">
    <property type="entry name" value="PPM-type phosphatase domain"/>
    <property type="match status" value="1"/>
</dbReference>
<dbReference type="Proteomes" id="UP001595690">
    <property type="component" value="Unassembled WGS sequence"/>
</dbReference>
<dbReference type="EMBL" id="JBHRZI010000011">
    <property type="protein sequence ID" value="MFC3892100.1"/>
    <property type="molecule type" value="Genomic_DNA"/>
</dbReference>
<proteinExistence type="predicted"/>